<dbReference type="InterPro" id="IPR000150">
    <property type="entry name" value="Cof"/>
</dbReference>
<dbReference type="Gene3D" id="3.40.50.1000">
    <property type="entry name" value="HAD superfamily/HAD-like"/>
    <property type="match status" value="1"/>
</dbReference>
<evidence type="ECO:0000313" key="2">
    <source>
        <dbReference type="Proteomes" id="UP000321491"/>
    </source>
</evidence>
<dbReference type="RefSeq" id="WP_146936187.1">
    <property type="nucleotide sequence ID" value="NZ_BJXW01000009.1"/>
</dbReference>
<dbReference type="SFLD" id="SFLDS00003">
    <property type="entry name" value="Haloacid_Dehalogenase"/>
    <property type="match status" value="1"/>
</dbReference>
<comment type="caution">
    <text evidence="1">The sequence shown here is derived from an EMBL/GenBank/DDBJ whole genome shotgun (WGS) entry which is preliminary data.</text>
</comment>
<accession>A0A511UYZ2</accession>
<dbReference type="PROSITE" id="PS01228">
    <property type="entry name" value="COF_1"/>
    <property type="match status" value="1"/>
</dbReference>
<dbReference type="CDD" id="cd07516">
    <property type="entry name" value="HAD_Pase"/>
    <property type="match status" value="1"/>
</dbReference>
<proteinExistence type="predicted"/>
<keyword evidence="1" id="KW-0378">Hydrolase</keyword>
<dbReference type="OrthoDB" id="9781413at2"/>
<sequence>MKNERHLIALDLDGTLLTSEKTIRSYTKEIIFEAKRRGHIVVIATGRPHRSSINYYNELNLNTPMVNFNGALVHHPKNKAWEALHQPLDYKTALKIVDTCYDYAKNIMAEVQDHVFLDQDDPHFIDTFIDHTSELQFTIGRLHKQLREDPTSLLIYPYEEYIDELKQILDDMHTDWIEHRKWGSPWHMIEIVKKGMNKAVGLEKIAQYYRIPKERIIAFGDEDNDLEMIDYAGIGVAMDNGIKELKSIANYVTDTNDNDGIGKFIQEYLSINVKM</sequence>
<keyword evidence="2" id="KW-1185">Reference proteome</keyword>
<dbReference type="PANTHER" id="PTHR10000">
    <property type="entry name" value="PHOSPHOSERINE PHOSPHATASE"/>
    <property type="match status" value="1"/>
</dbReference>
<dbReference type="GO" id="GO:0005829">
    <property type="term" value="C:cytosol"/>
    <property type="evidence" value="ECO:0007669"/>
    <property type="project" value="TreeGrafter"/>
</dbReference>
<gene>
    <name evidence="1" type="ORF">CQU01_09310</name>
</gene>
<dbReference type="PANTHER" id="PTHR10000:SF23">
    <property type="entry name" value="5-AMINO-6-(5-PHOSPHO-D-RIBITYLAMINO)URACIL PHOSPHATASE YITU"/>
    <property type="match status" value="1"/>
</dbReference>
<dbReference type="EMBL" id="BJXW01000009">
    <property type="protein sequence ID" value="GEN30693.1"/>
    <property type="molecule type" value="Genomic_DNA"/>
</dbReference>
<dbReference type="InterPro" id="IPR036412">
    <property type="entry name" value="HAD-like_sf"/>
</dbReference>
<dbReference type="InterPro" id="IPR006379">
    <property type="entry name" value="HAD-SF_hydro_IIB"/>
</dbReference>
<reference evidence="1 2" key="1">
    <citation type="submission" date="2019-07" db="EMBL/GenBank/DDBJ databases">
        <title>Whole genome shotgun sequence of Cerasibacillus quisquiliarum NBRC 102429.</title>
        <authorList>
            <person name="Hosoyama A."/>
            <person name="Uohara A."/>
            <person name="Ohji S."/>
            <person name="Ichikawa N."/>
        </authorList>
    </citation>
    <scope>NUCLEOTIDE SEQUENCE [LARGE SCALE GENOMIC DNA]</scope>
    <source>
        <strain evidence="1 2">NBRC 102429</strain>
    </source>
</reference>
<name>A0A511UYZ2_9BACI</name>
<organism evidence="1 2">
    <name type="scientific">Cerasibacillus quisquiliarum</name>
    <dbReference type="NCBI Taxonomy" id="227865"/>
    <lineage>
        <taxon>Bacteria</taxon>
        <taxon>Bacillati</taxon>
        <taxon>Bacillota</taxon>
        <taxon>Bacilli</taxon>
        <taxon>Bacillales</taxon>
        <taxon>Bacillaceae</taxon>
        <taxon>Cerasibacillus</taxon>
    </lineage>
</organism>
<dbReference type="Gene3D" id="3.30.1240.10">
    <property type="match status" value="1"/>
</dbReference>
<dbReference type="NCBIfam" id="TIGR00099">
    <property type="entry name" value="Cof-subfamily"/>
    <property type="match status" value="1"/>
</dbReference>
<dbReference type="GO" id="GO:0016791">
    <property type="term" value="F:phosphatase activity"/>
    <property type="evidence" value="ECO:0007669"/>
    <property type="project" value="TreeGrafter"/>
</dbReference>
<dbReference type="InterPro" id="IPR023214">
    <property type="entry name" value="HAD_sf"/>
</dbReference>
<dbReference type="NCBIfam" id="TIGR01484">
    <property type="entry name" value="HAD-SF-IIB"/>
    <property type="match status" value="1"/>
</dbReference>
<dbReference type="AlphaFoldDB" id="A0A511UYZ2"/>
<dbReference type="SFLD" id="SFLDG01140">
    <property type="entry name" value="C2.B:_Phosphomannomutase_and_P"/>
    <property type="match status" value="1"/>
</dbReference>
<protein>
    <submittedName>
        <fullName evidence="1">Hydrolase</fullName>
    </submittedName>
</protein>
<dbReference type="SFLD" id="SFLDG01144">
    <property type="entry name" value="C2.B.4:_PGP_Like"/>
    <property type="match status" value="1"/>
</dbReference>
<dbReference type="GO" id="GO:0000287">
    <property type="term" value="F:magnesium ion binding"/>
    <property type="evidence" value="ECO:0007669"/>
    <property type="project" value="TreeGrafter"/>
</dbReference>
<evidence type="ECO:0000313" key="1">
    <source>
        <dbReference type="EMBL" id="GEN30693.1"/>
    </source>
</evidence>
<dbReference type="Proteomes" id="UP000321491">
    <property type="component" value="Unassembled WGS sequence"/>
</dbReference>
<dbReference type="Pfam" id="PF08282">
    <property type="entry name" value="Hydrolase_3"/>
    <property type="match status" value="1"/>
</dbReference>
<dbReference type="SUPFAM" id="SSF56784">
    <property type="entry name" value="HAD-like"/>
    <property type="match status" value="1"/>
</dbReference>